<proteinExistence type="predicted"/>
<sequence length="164" mass="19376">MGTPAVILTKKEGYSPEKLLADSIVAAFHAGVTLYFHNNQQYDEKGHFSYTTLNINERPFNDSSNSSFLFYIHSKKSSSIDFYYHEDLGLNTELELSQVGHIEDIYGVQKLIFIFIYEYLRVNPNDLFWITDYDWIYTWEDMQKLKTLPYDPDWCYKDPKLLPK</sequence>
<dbReference type="Proteomes" id="UP000244184">
    <property type="component" value="Unassembled WGS sequence"/>
</dbReference>
<comment type="caution">
    <text evidence="1">The sequence shown here is derived from an EMBL/GenBank/DDBJ whole genome shotgun (WGS) entry which is preliminary data.</text>
</comment>
<reference evidence="1 2" key="1">
    <citation type="submission" date="2018-03" db="EMBL/GenBank/DDBJ databases">
        <title>Genome sequence of Paenibacillus elgii strain AC13 an antimicrobial compound producing bacteria.</title>
        <authorList>
            <person name="Kurokawa A.S."/>
            <person name="Araujo J.F."/>
            <person name="Costa R.A."/>
            <person name="Ortega D.B."/>
            <person name="Pires A.S."/>
            <person name="Pappas G.J.Jr."/>
            <person name="Franco O.L."/>
            <person name="Barreto C."/>
            <person name="Magalhaes B.S."/>
            <person name="Kruger R.H."/>
        </authorList>
    </citation>
    <scope>NUCLEOTIDE SEQUENCE [LARGE SCALE GENOMIC DNA]</scope>
    <source>
        <strain evidence="1 2">AC13</strain>
    </source>
</reference>
<accession>A0A2T6G913</accession>
<organism evidence="1 2">
    <name type="scientific">Paenibacillus elgii</name>
    <dbReference type="NCBI Taxonomy" id="189691"/>
    <lineage>
        <taxon>Bacteria</taxon>
        <taxon>Bacillati</taxon>
        <taxon>Bacillota</taxon>
        <taxon>Bacilli</taxon>
        <taxon>Bacillales</taxon>
        <taxon>Paenibacillaceae</taxon>
        <taxon>Paenibacillus</taxon>
    </lineage>
</organism>
<protein>
    <submittedName>
        <fullName evidence="1">Uncharacterized protein</fullName>
    </submittedName>
</protein>
<name>A0A2T6G913_9BACL</name>
<dbReference type="RefSeq" id="WP_108530208.1">
    <property type="nucleotide sequence ID" value="NZ_PYHP01000008.1"/>
</dbReference>
<evidence type="ECO:0000313" key="1">
    <source>
        <dbReference type="EMBL" id="PUA40645.1"/>
    </source>
</evidence>
<dbReference type="AlphaFoldDB" id="A0A2T6G913"/>
<evidence type="ECO:0000313" key="2">
    <source>
        <dbReference type="Proteomes" id="UP000244184"/>
    </source>
</evidence>
<gene>
    <name evidence="1" type="ORF">C8Z91_03100</name>
</gene>
<dbReference type="EMBL" id="PYHP01000008">
    <property type="protein sequence ID" value="PUA40645.1"/>
    <property type="molecule type" value="Genomic_DNA"/>
</dbReference>